<evidence type="ECO:0000313" key="1">
    <source>
        <dbReference type="EMBL" id="KGB26497.1"/>
    </source>
</evidence>
<comment type="caution">
    <text evidence="1">The sequence shown here is derived from an EMBL/GenBank/DDBJ whole genome shotgun (WGS) entry which is preliminary data.</text>
</comment>
<name>A0A094YYL6_9PROT</name>
<dbReference type="Proteomes" id="UP000029448">
    <property type="component" value="Unassembled WGS sequence"/>
</dbReference>
<gene>
    <name evidence="1" type="ORF">AtDm6_0123</name>
</gene>
<keyword evidence="2" id="KW-1185">Reference proteome</keyword>
<sequence>MIFIFLIFVTRLLPPFFVKTSSEGFKKQSDRLYHPLT</sequence>
<protein>
    <submittedName>
        <fullName evidence="1">Uncharacterized protein</fullName>
    </submittedName>
</protein>
<dbReference type="STRING" id="104102.AtDm6_0123"/>
<evidence type="ECO:0000313" key="2">
    <source>
        <dbReference type="Proteomes" id="UP000029448"/>
    </source>
</evidence>
<dbReference type="AlphaFoldDB" id="A0A094YYL6"/>
<organism evidence="1 2">
    <name type="scientific">Acetobacter tropicalis</name>
    <dbReference type="NCBI Taxonomy" id="104102"/>
    <lineage>
        <taxon>Bacteria</taxon>
        <taxon>Pseudomonadati</taxon>
        <taxon>Pseudomonadota</taxon>
        <taxon>Alphaproteobacteria</taxon>
        <taxon>Acetobacterales</taxon>
        <taxon>Acetobacteraceae</taxon>
        <taxon>Acetobacter</taxon>
    </lineage>
</organism>
<dbReference type="PATRIC" id="fig|104102.7.peg.121"/>
<proteinExistence type="predicted"/>
<dbReference type="EMBL" id="JOKM01000006">
    <property type="protein sequence ID" value="KGB26497.1"/>
    <property type="molecule type" value="Genomic_DNA"/>
</dbReference>
<accession>A0A094YYL6</accession>
<reference evidence="1 2" key="1">
    <citation type="submission" date="2014-06" db="EMBL/GenBank/DDBJ databases">
        <title>Functional and comparative genomic analyses of the Drosophila gut microbiota identify candidate symbiosis factors.</title>
        <authorList>
            <person name="Newell P.D."/>
            <person name="Chaston J.M."/>
            <person name="Douglas A.E."/>
        </authorList>
    </citation>
    <scope>NUCLEOTIDE SEQUENCE [LARGE SCALE GENOMIC DNA]</scope>
    <source>
        <strain evidence="1 2">DmCS_006</strain>
    </source>
</reference>